<evidence type="ECO:0000313" key="1">
    <source>
        <dbReference type="EMBL" id="ERJ06207.1"/>
    </source>
</evidence>
<evidence type="ECO:0000313" key="2">
    <source>
        <dbReference type="Proteomes" id="UP000003861"/>
    </source>
</evidence>
<accession>U2DK26</accession>
<proteinExistence type="predicted"/>
<gene>
    <name evidence="1" type="ORF">HLRTI_001686</name>
</gene>
<name>U2DK26_9EURY</name>
<dbReference type="AlphaFoldDB" id="U2DK26"/>
<dbReference type="EMBL" id="AFNT02000018">
    <property type="protein sequence ID" value="ERJ06207.1"/>
    <property type="molecule type" value="Genomic_DNA"/>
</dbReference>
<organism evidence="1 2">
    <name type="scientific">Halorhabdus tiamatea SARL4B</name>
    <dbReference type="NCBI Taxonomy" id="1033806"/>
    <lineage>
        <taxon>Archaea</taxon>
        <taxon>Methanobacteriati</taxon>
        <taxon>Methanobacteriota</taxon>
        <taxon>Stenosarchaea group</taxon>
        <taxon>Halobacteria</taxon>
        <taxon>Halobacteriales</taxon>
        <taxon>Haloarculaceae</taxon>
        <taxon>Halorhabdus</taxon>
    </lineage>
</organism>
<comment type="caution">
    <text evidence="1">The sequence shown here is derived from an EMBL/GenBank/DDBJ whole genome shotgun (WGS) entry which is preliminary data.</text>
</comment>
<protein>
    <submittedName>
        <fullName evidence="1">Uncharacterized protein</fullName>
    </submittedName>
</protein>
<reference evidence="1 2" key="2">
    <citation type="journal article" date="2013" name="PLoS ONE">
        <title>INDIGO - INtegrated Data Warehouse of MIcrobial GenOmes with Examples from the Red Sea Extremophiles.</title>
        <authorList>
            <person name="Alam I."/>
            <person name="Antunes A."/>
            <person name="Kamau A.A."/>
            <person name="Ba Alawi W."/>
            <person name="Kalkatawi M."/>
            <person name="Stingl U."/>
            <person name="Bajic V.B."/>
        </authorList>
    </citation>
    <scope>NUCLEOTIDE SEQUENCE [LARGE SCALE GENOMIC DNA]</scope>
    <source>
        <strain evidence="1 2">SARL4B</strain>
    </source>
</reference>
<dbReference type="Proteomes" id="UP000003861">
    <property type="component" value="Unassembled WGS sequence"/>
</dbReference>
<sequence>MKLRDFLLLKSKKSILYRMNQRTCQVLTFRKELLLELEILLQILAENKEQLSTNC</sequence>
<reference evidence="1 2" key="1">
    <citation type="journal article" date="2011" name="J. Bacteriol.">
        <title>Genome sequence of Halorhabdus tiamatea, the first archaeon isolated from a deep-sea anoxic brine lake.</title>
        <authorList>
            <person name="Antunes A."/>
            <person name="Alam I."/>
            <person name="Bajic V.B."/>
            <person name="Stingl U."/>
        </authorList>
    </citation>
    <scope>NUCLEOTIDE SEQUENCE [LARGE SCALE GENOMIC DNA]</scope>
    <source>
        <strain evidence="1 2">SARL4B</strain>
    </source>
</reference>